<dbReference type="GO" id="GO:0008408">
    <property type="term" value="F:3'-5' exonuclease activity"/>
    <property type="evidence" value="ECO:0007669"/>
    <property type="project" value="InterPro"/>
</dbReference>
<evidence type="ECO:0000259" key="9">
    <source>
        <dbReference type="SMART" id="SM00479"/>
    </source>
</evidence>
<evidence type="ECO:0000256" key="2">
    <source>
        <dbReference type="ARBA" id="ARBA00010489"/>
    </source>
</evidence>
<dbReference type="AlphaFoldDB" id="A0A8D2J2W6"/>
<dbReference type="CDD" id="cd06144">
    <property type="entry name" value="REX4_like"/>
    <property type="match status" value="1"/>
</dbReference>
<protein>
    <recommendedName>
        <fullName evidence="3">RNA exonuclease 4</fullName>
    </recommendedName>
</protein>
<organism evidence="10 11">
    <name type="scientific">Varanus komodoensis</name>
    <name type="common">Komodo dragon</name>
    <dbReference type="NCBI Taxonomy" id="61221"/>
    <lineage>
        <taxon>Eukaryota</taxon>
        <taxon>Metazoa</taxon>
        <taxon>Chordata</taxon>
        <taxon>Craniata</taxon>
        <taxon>Vertebrata</taxon>
        <taxon>Euteleostomi</taxon>
        <taxon>Lepidosauria</taxon>
        <taxon>Squamata</taxon>
        <taxon>Bifurcata</taxon>
        <taxon>Unidentata</taxon>
        <taxon>Episquamata</taxon>
        <taxon>Toxicofera</taxon>
        <taxon>Anguimorpha</taxon>
        <taxon>Paleoanguimorpha</taxon>
        <taxon>Varanoidea</taxon>
        <taxon>Varanidae</taxon>
        <taxon>Varanus</taxon>
    </lineage>
</organism>
<keyword evidence="7" id="KW-0539">Nucleus</keyword>
<feature type="compositionally biased region" description="Basic and acidic residues" evidence="8">
    <location>
        <begin position="184"/>
        <end position="195"/>
    </location>
</feature>
<dbReference type="InterPro" id="IPR013520">
    <property type="entry name" value="Ribonucl_H"/>
</dbReference>
<dbReference type="Gene3D" id="3.30.420.10">
    <property type="entry name" value="Ribonuclease H-like superfamily/Ribonuclease H"/>
    <property type="match status" value="1"/>
</dbReference>
<dbReference type="FunFam" id="3.30.420.10:FF:000007">
    <property type="entry name" value="Interferon-stimulated exonuclease gene 20"/>
    <property type="match status" value="1"/>
</dbReference>
<dbReference type="InterPro" id="IPR047021">
    <property type="entry name" value="REXO1/3/4-like"/>
</dbReference>
<feature type="compositionally biased region" description="Basic residues" evidence="8">
    <location>
        <begin position="25"/>
        <end position="42"/>
    </location>
</feature>
<feature type="region of interest" description="Disordered" evidence="8">
    <location>
        <begin position="1"/>
        <end position="67"/>
    </location>
</feature>
<dbReference type="GeneID" id="123028308"/>
<dbReference type="OMA" id="PNTYSKK"/>
<dbReference type="PANTHER" id="PTHR12801:SF158">
    <property type="entry name" value="RNA EXONUCLEASE 4"/>
    <property type="match status" value="1"/>
</dbReference>
<keyword evidence="6" id="KW-0269">Exonuclease</keyword>
<evidence type="ECO:0000256" key="1">
    <source>
        <dbReference type="ARBA" id="ARBA00004123"/>
    </source>
</evidence>
<feature type="compositionally biased region" description="Basic and acidic residues" evidence="8">
    <location>
        <begin position="1"/>
        <end position="11"/>
    </location>
</feature>
<evidence type="ECO:0000256" key="3">
    <source>
        <dbReference type="ARBA" id="ARBA00016937"/>
    </source>
</evidence>
<dbReference type="CTD" id="57109"/>
<accession>A0A8D2J2W6</accession>
<comment type="similarity">
    <text evidence="2">Belongs to the REXO4 family.</text>
</comment>
<dbReference type="RefSeq" id="XP_044295949.1">
    <property type="nucleotide sequence ID" value="XM_044440014.1"/>
</dbReference>
<evidence type="ECO:0000313" key="11">
    <source>
        <dbReference type="Proteomes" id="UP000694545"/>
    </source>
</evidence>
<dbReference type="Pfam" id="PF00929">
    <property type="entry name" value="RNase_T"/>
    <property type="match status" value="1"/>
</dbReference>
<proteinExistence type="inferred from homology"/>
<evidence type="ECO:0000313" key="10">
    <source>
        <dbReference type="Ensembl" id="ENSVKKP00000002967.1"/>
    </source>
</evidence>
<reference evidence="10" key="2">
    <citation type="submission" date="2025-09" db="UniProtKB">
        <authorList>
            <consortium name="Ensembl"/>
        </authorList>
    </citation>
    <scope>IDENTIFICATION</scope>
</reference>
<dbReference type="InterPro" id="IPR012337">
    <property type="entry name" value="RNaseH-like_sf"/>
</dbReference>
<dbReference type="RefSeq" id="XP_044295950.1">
    <property type="nucleotide sequence ID" value="XM_044440015.1"/>
</dbReference>
<dbReference type="OrthoDB" id="8191639at2759"/>
<dbReference type="GO" id="GO:0005730">
    <property type="term" value="C:nucleolus"/>
    <property type="evidence" value="ECO:0007669"/>
    <property type="project" value="UniProtKB-ARBA"/>
</dbReference>
<keyword evidence="4" id="KW-0540">Nuclease</keyword>
<feature type="domain" description="Exonuclease" evidence="9">
    <location>
        <begin position="248"/>
        <end position="409"/>
    </location>
</feature>
<dbReference type="Proteomes" id="UP000694545">
    <property type="component" value="Unplaced"/>
</dbReference>
<dbReference type="GO" id="GO:0003676">
    <property type="term" value="F:nucleic acid binding"/>
    <property type="evidence" value="ECO:0007669"/>
    <property type="project" value="InterPro"/>
</dbReference>
<sequence length="420" mass="47596">MAKIKAKEAHDVSCQSTTKPESLKNQHKKKKKKKKLFWKKKNKQVEKKAQRESKPAGELPPKTPQEFSSNWKALQELLKKKEANLNCTVTALDTSSKKKHTTKAAGIVLRMPNGTKKSLTFQSAEMAKKNHVEGFVQQSVTKPEKPLHGKRLPQAWEDGKKCKGGLGRGSAEQKERNFKHKKRKTEEQVEPKPEDIWFDDVDPDDIEAALGPEAARLARKKMGIQDKQPQQPAEQTLVKEKAFEGLTKAVAMDCEMVGVGPTGEDSIVARVSIVNLFGKCIYDKYVKPTEEVTDYRTAVSGIRPENLRTGENFKVVQKEVADILRGRILAGHALHNDLKVLFLDHPKKKIRDTQKYKPFKQQVKSGRPSLKLLCEKLLNVKVQTLEHSSIQDAQAAMRLYTLVKKQWEASLKVKRKEKKD</sequence>
<dbReference type="GO" id="GO:0006364">
    <property type="term" value="P:rRNA processing"/>
    <property type="evidence" value="ECO:0007669"/>
    <property type="project" value="InterPro"/>
</dbReference>
<keyword evidence="11" id="KW-1185">Reference proteome</keyword>
<gene>
    <name evidence="10" type="primary">REXO4</name>
</gene>
<evidence type="ECO:0000256" key="6">
    <source>
        <dbReference type="ARBA" id="ARBA00022839"/>
    </source>
</evidence>
<dbReference type="RefSeq" id="XP_044295948.1">
    <property type="nucleotide sequence ID" value="XM_044440013.1"/>
</dbReference>
<dbReference type="PANTHER" id="PTHR12801">
    <property type="entry name" value="RNA EXONUCLEASE REXO1 / RECO3 FAMILY MEMBER-RELATED"/>
    <property type="match status" value="1"/>
</dbReference>
<feature type="region of interest" description="Disordered" evidence="8">
    <location>
        <begin position="157"/>
        <end position="200"/>
    </location>
</feature>
<evidence type="ECO:0000256" key="5">
    <source>
        <dbReference type="ARBA" id="ARBA00022801"/>
    </source>
</evidence>
<dbReference type="InterPro" id="IPR036397">
    <property type="entry name" value="RNaseH_sf"/>
</dbReference>
<evidence type="ECO:0000256" key="8">
    <source>
        <dbReference type="SAM" id="MobiDB-lite"/>
    </source>
</evidence>
<evidence type="ECO:0000256" key="7">
    <source>
        <dbReference type="ARBA" id="ARBA00023242"/>
    </source>
</evidence>
<dbReference type="InterPro" id="IPR037431">
    <property type="entry name" value="REX4_DEDDh_dom"/>
</dbReference>
<reference evidence="10" key="1">
    <citation type="submission" date="2025-08" db="UniProtKB">
        <authorList>
            <consortium name="Ensembl"/>
        </authorList>
    </citation>
    <scope>IDENTIFICATION</scope>
</reference>
<evidence type="ECO:0000256" key="4">
    <source>
        <dbReference type="ARBA" id="ARBA00022722"/>
    </source>
</evidence>
<feature type="compositionally biased region" description="Basic and acidic residues" evidence="8">
    <location>
        <begin position="43"/>
        <end position="55"/>
    </location>
</feature>
<dbReference type="GO" id="GO:0006308">
    <property type="term" value="P:DNA catabolic process"/>
    <property type="evidence" value="ECO:0007669"/>
    <property type="project" value="TreeGrafter"/>
</dbReference>
<name>A0A8D2J2W6_VARKO</name>
<dbReference type="KEGG" id="vko:123028308"/>
<comment type="subcellular location">
    <subcellularLocation>
        <location evidence="1">Nucleus</location>
    </subcellularLocation>
</comment>
<dbReference type="SMART" id="SM00479">
    <property type="entry name" value="EXOIII"/>
    <property type="match status" value="1"/>
</dbReference>
<keyword evidence="5" id="KW-0378">Hydrolase</keyword>
<dbReference type="Ensembl" id="ENSVKKT00000003048.1">
    <property type="protein sequence ID" value="ENSVKKP00000002967.1"/>
    <property type="gene ID" value="ENSVKKG00000002312.1"/>
</dbReference>
<dbReference type="SUPFAM" id="SSF53098">
    <property type="entry name" value="Ribonuclease H-like"/>
    <property type="match status" value="1"/>
</dbReference>